<accession>A0A366UAF1</accession>
<protein>
    <submittedName>
        <fullName evidence="1">Uncharacterized protein</fullName>
    </submittedName>
</protein>
<evidence type="ECO:0000313" key="2">
    <source>
        <dbReference type="Proteomes" id="UP000254807"/>
    </source>
</evidence>
<gene>
    <name evidence="1" type="ORF">NCTC12360_02020</name>
</gene>
<organism evidence="1 2">
    <name type="scientific">Enterococcus gallinarum</name>
    <dbReference type="NCBI Taxonomy" id="1353"/>
    <lineage>
        <taxon>Bacteria</taxon>
        <taxon>Bacillati</taxon>
        <taxon>Bacillota</taxon>
        <taxon>Bacilli</taxon>
        <taxon>Lactobacillales</taxon>
        <taxon>Enterococcaceae</taxon>
        <taxon>Enterococcus</taxon>
    </lineage>
</organism>
<dbReference type="Proteomes" id="UP000254807">
    <property type="component" value="Unassembled WGS sequence"/>
</dbReference>
<keyword evidence="2" id="KW-1185">Reference proteome</keyword>
<name>A0A366UAF1_ENTGA</name>
<dbReference type="AlphaFoldDB" id="A0A366UAF1"/>
<reference evidence="1 2" key="1">
    <citation type="submission" date="2018-06" db="EMBL/GenBank/DDBJ databases">
        <authorList>
            <consortium name="Pathogen Informatics"/>
            <person name="Doyle S."/>
        </authorList>
    </citation>
    <scope>NUCLEOTIDE SEQUENCE [LARGE SCALE GENOMIC DNA]</scope>
    <source>
        <strain evidence="1 2">NCTC12360</strain>
    </source>
</reference>
<dbReference type="EMBL" id="UFYW01000001">
    <property type="protein sequence ID" value="STD83553.1"/>
    <property type="molecule type" value="Genomic_DNA"/>
</dbReference>
<evidence type="ECO:0000313" key="1">
    <source>
        <dbReference type="EMBL" id="STD83553.1"/>
    </source>
</evidence>
<sequence length="29" mass="3276">MEVVLMTNGIALVGFHWFSSVLILNCFFS</sequence>
<proteinExistence type="predicted"/>